<gene>
    <name evidence="1" type="ORF">B0537_10670</name>
</gene>
<organism evidence="1 2">
    <name type="scientific">Desulforamulus ferrireducens</name>
    <dbReference type="NCBI Taxonomy" id="1833852"/>
    <lineage>
        <taxon>Bacteria</taxon>
        <taxon>Bacillati</taxon>
        <taxon>Bacillota</taxon>
        <taxon>Clostridia</taxon>
        <taxon>Eubacteriales</taxon>
        <taxon>Peptococcaceae</taxon>
        <taxon>Desulforamulus</taxon>
    </lineage>
</organism>
<evidence type="ECO:0000313" key="1">
    <source>
        <dbReference type="EMBL" id="AQS59503.1"/>
    </source>
</evidence>
<protein>
    <submittedName>
        <fullName evidence="1">Uncharacterized protein</fullName>
    </submittedName>
</protein>
<sequence>MNSAGINLHINPLANKTALETNNSSLIEETMDWLETTDTPAAQFIGKGVCSLTALYLIAQIARLLLF</sequence>
<name>A0A1S6IXK2_9FIRM</name>
<proteinExistence type="predicted"/>
<dbReference type="EMBL" id="CP019698">
    <property type="protein sequence ID" value="AQS59503.1"/>
    <property type="molecule type" value="Genomic_DNA"/>
</dbReference>
<dbReference type="OrthoDB" id="9925995at2"/>
<evidence type="ECO:0000313" key="2">
    <source>
        <dbReference type="Proteomes" id="UP000189464"/>
    </source>
</evidence>
<dbReference type="KEGG" id="dfg:B0537_10670"/>
<reference evidence="1 2" key="1">
    <citation type="journal article" date="2016" name="Int. J. Syst. Evol. Microbiol.">
        <title>Desulfotomaculum ferrireducens sp. nov., a moderately thermophilic sulfate-reducing and dissimilatory Fe(III)-reducing bacterium isolated from compost.</title>
        <authorList>
            <person name="Yang G."/>
            <person name="Guo J."/>
            <person name="Zhuang L."/>
            <person name="Yuan Y."/>
            <person name="Zhou S."/>
        </authorList>
    </citation>
    <scope>NUCLEOTIDE SEQUENCE [LARGE SCALE GENOMIC DNA]</scope>
    <source>
        <strain evidence="1 2">GSS09</strain>
    </source>
</reference>
<dbReference type="STRING" id="1833852.B0537_10670"/>
<accession>A0A1S6IXK2</accession>
<dbReference type="RefSeq" id="WP_077714571.1">
    <property type="nucleotide sequence ID" value="NZ_CP019698.1"/>
</dbReference>
<dbReference type="AlphaFoldDB" id="A0A1S6IXK2"/>
<dbReference type="Proteomes" id="UP000189464">
    <property type="component" value="Chromosome"/>
</dbReference>
<keyword evidence="2" id="KW-1185">Reference proteome</keyword>